<dbReference type="InterPro" id="IPR000835">
    <property type="entry name" value="HTH_MarR-typ"/>
</dbReference>
<dbReference type="SMART" id="SM00347">
    <property type="entry name" value="HTH_MARR"/>
    <property type="match status" value="1"/>
</dbReference>
<dbReference type="RefSeq" id="WP_123272758.1">
    <property type="nucleotide sequence ID" value="NZ_RJJQ01000021.1"/>
</dbReference>
<sequence>MKPDTADQEGVRLLAAVARLNRWATRHAELAIPPAQARLLSLIDEIGPARIGELAHADHCSQPTMTTQVQRLEAAGWATRSADTSDARVALIALSDDGRDMLRRLRVARASALAPELARLAEDERAALRKATEIILRVVHPDERRQ</sequence>
<dbReference type="OrthoDB" id="8966183at2"/>
<dbReference type="Pfam" id="PF01047">
    <property type="entry name" value="MarR"/>
    <property type="match status" value="1"/>
</dbReference>
<evidence type="ECO:0000313" key="2">
    <source>
        <dbReference type="EMBL" id="RNI19034.1"/>
    </source>
</evidence>
<dbReference type="PANTHER" id="PTHR39515">
    <property type="entry name" value="CONSERVED PROTEIN"/>
    <property type="match status" value="1"/>
</dbReference>
<dbReference type="SUPFAM" id="SSF46785">
    <property type="entry name" value="Winged helix' DNA-binding domain"/>
    <property type="match status" value="1"/>
</dbReference>
<name>A0A3M9M0D8_9MICO</name>
<reference evidence="2 3" key="1">
    <citation type="submission" date="2018-11" db="EMBL/GenBank/DDBJ databases">
        <title>Draft genome of Simplicispira Flexivirga sp. BO-16.</title>
        <authorList>
            <person name="Im W.T."/>
        </authorList>
    </citation>
    <scope>NUCLEOTIDE SEQUENCE [LARGE SCALE GENOMIC DNA]</scope>
    <source>
        <strain evidence="2 3">BO-16</strain>
    </source>
</reference>
<keyword evidence="3" id="KW-1185">Reference proteome</keyword>
<protein>
    <submittedName>
        <fullName evidence="2">MarR family transcriptional regulator</fullName>
    </submittedName>
</protein>
<dbReference type="Proteomes" id="UP000271678">
    <property type="component" value="Unassembled WGS sequence"/>
</dbReference>
<dbReference type="InterPro" id="IPR052526">
    <property type="entry name" value="HTH-type_Bedaq_tolerance"/>
</dbReference>
<dbReference type="EMBL" id="RJJQ01000021">
    <property type="protein sequence ID" value="RNI19034.1"/>
    <property type="molecule type" value="Genomic_DNA"/>
</dbReference>
<dbReference type="InterPro" id="IPR036390">
    <property type="entry name" value="WH_DNA-bd_sf"/>
</dbReference>
<proteinExistence type="predicted"/>
<evidence type="ECO:0000259" key="1">
    <source>
        <dbReference type="PROSITE" id="PS50995"/>
    </source>
</evidence>
<evidence type="ECO:0000313" key="3">
    <source>
        <dbReference type="Proteomes" id="UP000271678"/>
    </source>
</evidence>
<dbReference type="PANTHER" id="PTHR39515:SF2">
    <property type="entry name" value="HTH-TYPE TRANSCRIPTIONAL REGULATOR RV0880"/>
    <property type="match status" value="1"/>
</dbReference>
<dbReference type="AlphaFoldDB" id="A0A3M9M0D8"/>
<dbReference type="PROSITE" id="PS50995">
    <property type="entry name" value="HTH_MARR_2"/>
    <property type="match status" value="1"/>
</dbReference>
<organism evidence="2 3">
    <name type="scientific">Flexivirga caeni</name>
    <dbReference type="NCBI Taxonomy" id="2294115"/>
    <lineage>
        <taxon>Bacteria</taxon>
        <taxon>Bacillati</taxon>
        <taxon>Actinomycetota</taxon>
        <taxon>Actinomycetes</taxon>
        <taxon>Micrococcales</taxon>
        <taxon>Dermacoccaceae</taxon>
        <taxon>Flexivirga</taxon>
    </lineage>
</organism>
<dbReference type="Gene3D" id="1.10.10.10">
    <property type="entry name" value="Winged helix-like DNA-binding domain superfamily/Winged helix DNA-binding domain"/>
    <property type="match status" value="1"/>
</dbReference>
<accession>A0A3M9M0D8</accession>
<dbReference type="GO" id="GO:0003700">
    <property type="term" value="F:DNA-binding transcription factor activity"/>
    <property type="evidence" value="ECO:0007669"/>
    <property type="project" value="InterPro"/>
</dbReference>
<gene>
    <name evidence="2" type="ORF">EFY87_17440</name>
</gene>
<comment type="caution">
    <text evidence="2">The sequence shown here is derived from an EMBL/GenBank/DDBJ whole genome shotgun (WGS) entry which is preliminary data.</text>
</comment>
<dbReference type="InterPro" id="IPR036388">
    <property type="entry name" value="WH-like_DNA-bd_sf"/>
</dbReference>
<feature type="domain" description="HTH marR-type" evidence="1">
    <location>
        <begin position="7"/>
        <end position="137"/>
    </location>
</feature>